<name>L5LZX2_MYODS</name>
<dbReference type="AlphaFoldDB" id="L5LZX2"/>
<protein>
    <submittedName>
        <fullName evidence="2">Nuclear factor of activated T-cells, cytoplasmic 1</fullName>
    </submittedName>
</protein>
<gene>
    <name evidence="2" type="ORF">MDA_GLEAN10025326</name>
</gene>
<proteinExistence type="predicted"/>
<evidence type="ECO:0000313" key="3">
    <source>
        <dbReference type="Proteomes" id="UP000010556"/>
    </source>
</evidence>
<dbReference type="EMBL" id="KB105967">
    <property type="protein sequence ID" value="ELK31661.1"/>
    <property type="molecule type" value="Genomic_DNA"/>
</dbReference>
<reference evidence="3" key="1">
    <citation type="journal article" date="2013" name="Science">
        <title>Comparative analysis of bat genomes provides insight into the evolution of flight and immunity.</title>
        <authorList>
            <person name="Zhang G."/>
            <person name="Cowled C."/>
            <person name="Shi Z."/>
            <person name="Huang Z."/>
            <person name="Bishop-Lilly K.A."/>
            <person name="Fang X."/>
            <person name="Wynne J.W."/>
            <person name="Xiong Z."/>
            <person name="Baker M.L."/>
            <person name="Zhao W."/>
            <person name="Tachedjian M."/>
            <person name="Zhu Y."/>
            <person name="Zhou P."/>
            <person name="Jiang X."/>
            <person name="Ng J."/>
            <person name="Yang L."/>
            <person name="Wu L."/>
            <person name="Xiao J."/>
            <person name="Feng Y."/>
            <person name="Chen Y."/>
            <person name="Sun X."/>
            <person name="Zhang Y."/>
            <person name="Marsh G.A."/>
            <person name="Crameri G."/>
            <person name="Broder C.C."/>
            <person name="Frey K.G."/>
            <person name="Wang L.F."/>
            <person name="Wang J."/>
        </authorList>
    </citation>
    <scope>NUCLEOTIDE SEQUENCE [LARGE SCALE GENOMIC DNA]</scope>
</reference>
<dbReference type="Proteomes" id="UP000010556">
    <property type="component" value="Unassembled WGS sequence"/>
</dbReference>
<evidence type="ECO:0000256" key="1">
    <source>
        <dbReference type="SAM" id="MobiDB-lite"/>
    </source>
</evidence>
<dbReference type="eggNOG" id="ENOG502QTX8">
    <property type="taxonomic scope" value="Eukaryota"/>
</dbReference>
<keyword evidence="3" id="KW-1185">Reference proteome</keyword>
<evidence type="ECO:0000313" key="2">
    <source>
        <dbReference type="EMBL" id="ELK31661.1"/>
    </source>
</evidence>
<feature type="region of interest" description="Disordered" evidence="1">
    <location>
        <begin position="1"/>
        <end position="46"/>
    </location>
</feature>
<accession>L5LZX2</accession>
<organism evidence="2 3">
    <name type="scientific">Myotis davidii</name>
    <name type="common">David's myotis</name>
    <dbReference type="NCBI Taxonomy" id="225400"/>
    <lineage>
        <taxon>Eukaryota</taxon>
        <taxon>Metazoa</taxon>
        <taxon>Chordata</taxon>
        <taxon>Craniata</taxon>
        <taxon>Vertebrata</taxon>
        <taxon>Euteleostomi</taxon>
        <taxon>Mammalia</taxon>
        <taxon>Eutheria</taxon>
        <taxon>Laurasiatheria</taxon>
        <taxon>Chiroptera</taxon>
        <taxon>Yangochiroptera</taxon>
        <taxon>Vespertilionidae</taxon>
        <taxon>Myotis</taxon>
    </lineage>
</organism>
<sequence>MGHQQHQLPKVPEKEPAAAQPLPLPEVREDSNQGLAPTPVSVKREPQELDQLYLDDGKCPRPQVGAWLCTV</sequence>